<keyword evidence="3" id="KW-1185">Reference proteome</keyword>
<organism evidence="2 3">
    <name type="scientific">Papaver somniferum</name>
    <name type="common">Opium poppy</name>
    <dbReference type="NCBI Taxonomy" id="3469"/>
    <lineage>
        <taxon>Eukaryota</taxon>
        <taxon>Viridiplantae</taxon>
        <taxon>Streptophyta</taxon>
        <taxon>Embryophyta</taxon>
        <taxon>Tracheophyta</taxon>
        <taxon>Spermatophyta</taxon>
        <taxon>Magnoliopsida</taxon>
        <taxon>Ranunculales</taxon>
        <taxon>Papaveraceae</taxon>
        <taxon>Papaveroideae</taxon>
        <taxon>Papaver</taxon>
    </lineage>
</organism>
<evidence type="ECO:0000313" key="2">
    <source>
        <dbReference type="EMBL" id="RZC48095.1"/>
    </source>
</evidence>
<dbReference type="AlphaFoldDB" id="A0A4Y7IKV7"/>
<reference evidence="2 3" key="1">
    <citation type="journal article" date="2018" name="Science">
        <title>The opium poppy genome and morphinan production.</title>
        <authorList>
            <person name="Guo L."/>
            <person name="Winzer T."/>
            <person name="Yang X."/>
            <person name="Li Y."/>
            <person name="Ning Z."/>
            <person name="He Z."/>
            <person name="Teodor R."/>
            <person name="Lu Y."/>
            <person name="Bowser T.A."/>
            <person name="Graham I.A."/>
            <person name="Ye K."/>
        </authorList>
    </citation>
    <scope>NUCLEOTIDE SEQUENCE [LARGE SCALE GENOMIC DNA]</scope>
    <source>
        <strain evidence="3">cv. HN1</strain>
        <tissue evidence="2">Leaves</tissue>
    </source>
</reference>
<dbReference type="EMBL" id="CM010715">
    <property type="protein sequence ID" value="RZC48095.1"/>
    <property type="molecule type" value="Genomic_DNA"/>
</dbReference>
<accession>A0A4Y7IKV7</accession>
<proteinExistence type="predicted"/>
<protein>
    <submittedName>
        <fullName evidence="2">Uncharacterized protein</fullName>
    </submittedName>
</protein>
<dbReference type="STRING" id="3469.A0A4Y7IKV7"/>
<evidence type="ECO:0000256" key="1">
    <source>
        <dbReference type="SAM" id="Coils"/>
    </source>
</evidence>
<sequence>MSVHYPDNIPTVGSSRISVYQFFLSKDFGNLLERNQAQRSNSMEVDQSLWVQTSNTMEIDQSLGVLTEVVMPTDVIYPDQAPSQGNELTGMVEAVAEVTHSSATKGDKFLGAGRLYQKGVLCKEDVLDEKFQEVGGFSILKTQAPLYKDIWLNYGHIASNEVLTDLYYYSQVIVVSEIMTCILDMSRYNLDQVSSYVIDSWETKIEVAEKLEFNVGWLRERLEDIKKNIAEQKKLRDTLREQDETKAQVIEAEQQFVLAKEQVLALGTKISPLLTERQNLIDKCSGGLLLLDCGTNLSLVTAPVENDAIMMEEPIDNINSMMVPYTGIA</sequence>
<evidence type="ECO:0000313" key="3">
    <source>
        <dbReference type="Proteomes" id="UP000316621"/>
    </source>
</evidence>
<dbReference type="Gramene" id="RZC48095">
    <property type="protein sequence ID" value="RZC48095"/>
    <property type="gene ID" value="C5167_041086"/>
</dbReference>
<gene>
    <name evidence="2" type="ORF">C5167_041086</name>
</gene>
<dbReference type="Proteomes" id="UP000316621">
    <property type="component" value="Chromosome 1"/>
</dbReference>
<name>A0A4Y7IKV7_PAPSO</name>
<feature type="coiled-coil region" evidence="1">
    <location>
        <begin position="222"/>
        <end position="255"/>
    </location>
</feature>
<keyword evidence="1" id="KW-0175">Coiled coil</keyword>